<protein>
    <submittedName>
        <fullName evidence="1">Uncharacterized protein</fullName>
    </submittedName>
</protein>
<dbReference type="Proteomes" id="UP000189670">
    <property type="component" value="Unassembled WGS sequence"/>
</dbReference>
<comment type="caution">
    <text evidence="1">The sequence shown here is derived from an EMBL/GenBank/DDBJ whole genome shotgun (WGS) entry which is preliminary data.</text>
</comment>
<proteinExistence type="predicted"/>
<accession>A0A1V1NWM6</accession>
<organism evidence="1 2">
    <name type="scientific">Candidatus Magnetoglobus multicellularis str. Araruama</name>
    <dbReference type="NCBI Taxonomy" id="890399"/>
    <lineage>
        <taxon>Bacteria</taxon>
        <taxon>Pseudomonadati</taxon>
        <taxon>Thermodesulfobacteriota</taxon>
        <taxon>Desulfobacteria</taxon>
        <taxon>Desulfobacterales</taxon>
        <taxon>Desulfobacteraceae</taxon>
        <taxon>Candidatus Magnetoglobus</taxon>
    </lineage>
</organism>
<evidence type="ECO:0000313" key="2">
    <source>
        <dbReference type="Proteomes" id="UP000189670"/>
    </source>
</evidence>
<evidence type="ECO:0000313" key="1">
    <source>
        <dbReference type="EMBL" id="ETR66961.1"/>
    </source>
</evidence>
<dbReference type="AlphaFoldDB" id="A0A1V1NWM6"/>
<gene>
    <name evidence="1" type="ORF">OMM_05396</name>
</gene>
<reference evidence="2" key="1">
    <citation type="submission" date="2012-11" db="EMBL/GenBank/DDBJ databases">
        <authorList>
            <person name="Lucero-Rivera Y.E."/>
            <person name="Tovar-Ramirez D."/>
        </authorList>
    </citation>
    <scope>NUCLEOTIDE SEQUENCE [LARGE SCALE GENOMIC DNA]</scope>
    <source>
        <strain evidence="2">Araruama</strain>
    </source>
</reference>
<name>A0A1V1NWM6_9BACT</name>
<dbReference type="EMBL" id="ATBP01001639">
    <property type="protein sequence ID" value="ETR66961.1"/>
    <property type="molecule type" value="Genomic_DNA"/>
</dbReference>
<sequence length="269" mass="31467">MMIGEPIAFIDKLQWYLAYCFAKTNQAILVGQSSRLSNRNSKQIVMGWVNRVNIVMWNNRMAIEFNKLNYQKRKKCGLGKIFYSQSALIQNNSNHIFIEEENTDTFLPHYAERFPVLDVSNNREVIKTVATKKFDNTSKIGYINKYNKCKQKQIAVRVLIEKSEIELLKTALQRLANLMIYYTPDFLVDELDNAVFRVVKSLTGERINRNENIGAFISKKYLLPFKTELLNQTLHELKNEIMSNGAKRKQLAKYLQKRLLNLKKLCKKK</sequence>